<dbReference type="Pfam" id="PF12831">
    <property type="entry name" value="FAD_oxidored"/>
    <property type="match status" value="1"/>
</dbReference>
<dbReference type="Pfam" id="PF12838">
    <property type="entry name" value="Fer4_7"/>
    <property type="match status" value="1"/>
</dbReference>
<dbReference type="SUPFAM" id="SSF51905">
    <property type="entry name" value="FAD/NAD(P)-binding domain"/>
    <property type="match status" value="1"/>
</dbReference>
<keyword evidence="4 10" id="KW-0285">Flavoprotein</keyword>
<organism evidence="12">
    <name type="scientific">Geoglobus ahangari</name>
    <dbReference type="NCBI Taxonomy" id="113653"/>
    <lineage>
        <taxon>Archaea</taxon>
        <taxon>Methanobacteriati</taxon>
        <taxon>Methanobacteriota</taxon>
        <taxon>Archaeoglobi</taxon>
        <taxon>Archaeoglobales</taxon>
        <taxon>Archaeoglobaceae</taxon>
        <taxon>Geoglobus</taxon>
    </lineage>
</organism>
<dbReference type="PANTHER" id="PTHR43498:SF1">
    <property type="entry name" value="COB--COM HETERODISULFIDE REDUCTASE IRON-SULFUR SUBUNIT A"/>
    <property type="match status" value="1"/>
</dbReference>
<evidence type="ECO:0000256" key="6">
    <source>
        <dbReference type="ARBA" id="ARBA00022827"/>
    </source>
</evidence>
<dbReference type="Gene3D" id="3.40.50.720">
    <property type="entry name" value="NAD(P)-binding Rossmann-like Domain"/>
    <property type="match status" value="1"/>
</dbReference>
<comment type="pathway">
    <text evidence="10">Cofactor metabolism; coenzyme M-coenzyme B heterodisulfide reduction; coenzyme B and coenzyme M from coenzyme M-coenzyme B heterodisulfide: step 1/1.</text>
</comment>
<accession>A0A7C3UCM7</accession>
<dbReference type="EMBL" id="DTPI01000032">
    <property type="protein sequence ID" value="HGE66811.1"/>
    <property type="molecule type" value="Genomic_DNA"/>
</dbReference>
<keyword evidence="9 10" id="KW-0411">Iron-sulfur</keyword>
<name>A0A7C3UCM7_9EURY</name>
<evidence type="ECO:0000256" key="8">
    <source>
        <dbReference type="ARBA" id="ARBA00023004"/>
    </source>
</evidence>
<dbReference type="PROSITE" id="PS51379">
    <property type="entry name" value="4FE4S_FER_2"/>
    <property type="match status" value="4"/>
</dbReference>
<keyword evidence="3 10" id="KW-0004">4Fe-4S</keyword>
<feature type="domain" description="4Fe-4S ferredoxin-type" evidence="11">
    <location>
        <begin position="96"/>
        <end position="126"/>
    </location>
</feature>
<reference evidence="12" key="1">
    <citation type="journal article" date="2020" name="mSystems">
        <title>Genome- and Community-Level Interaction Insights into Carbon Utilization and Element Cycling Functions of Hydrothermarchaeota in Hydrothermal Sediment.</title>
        <authorList>
            <person name="Zhou Z."/>
            <person name="Liu Y."/>
            <person name="Xu W."/>
            <person name="Pan J."/>
            <person name="Luo Z.H."/>
            <person name="Li M."/>
        </authorList>
    </citation>
    <scope>NUCLEOTIDE SEQUENCE [LARGE SCALE GENOMIC DNA]</scope>
    <source>
        <strain evidence="12">SpSt-97</strain>
    </source>
</reference>
<dbReference type="InterPro" id="IPR017900">
    <property type="entry name" value="4Fe4S_Fe_S_CS"/>
</dbReference>
<comment type="function">
    <text evidence="10">Part of a complex that catalyzes the reversible reduction of CoM-S-S-CoB to the thiol-coenzymes H-S-CoM (coenzyme M) and H-S-CoB (coenzyme B).</text>
</comment>
<comment type="similarity">
    <text evidence="2 10">Belongs to the HdrA family.</text>
</comment>
<dbReference type="GO" id="GO:0051539">
    <property type="term" value="F:4 iron, 4 sulfur cluster binding"/>
    <property type="evidence" value="ECO:0007669"/>
    <property type="project" value="UniProtKB-UniRule"/>
</dbReference>
<feature type="domain" description="4Fe-4S ferredoxin-type" evidence="11">
    <location>
        <begin position="143"/>
        <end position="172"/>
    </location>
</feature>
<sequence>MTGAVLVIGGGIAGIQAALDLAESGFKVYLLEKNPVIGGRMSQLDKTFPTNDCSMCILSPKLNEVDRHENIELITNADLLSVEGEAGNFKVRIKRNPLYVDPDKCTGCGLCSEVCPVDAIDEYNERLSYRSAIYLRYPQAVPKVYVIDKDKCIGCGICSSVCPANAVDYNQKPKEIEIEVGSIILTPGGKLADASKRKEYGFGLYPNVVTSIQFERLLSATGPFEGHVIRSDGKVPKKIAIIQCVCSRDKTNPYCSSVCCTYATKHAIIAKEHIPDAEIHIFAMDVRTFGKGFEEYARRAKEEYGVIFHRARVSVILPKKNGNLILKYEKDGRTHEDEFDLVVLSVGFEPLEDMKRYAEILGIDLNDYGFVKTDTFNPIATSRPGVFVAGVACEPKDIPESVAQASSAAARASSIIASERGKLVTKKEYPPERDVTGEPPRIGVFVCHCGINIASVVNVEKVVEFAKTLDDVVYADHLLFACSADSQEKIKQAIRDYSLNRIVVAACTPRTHEQLFRNTLREAGLNPYLFEFVNIREQCSWVHEDKEKATEKAMELVAAGVAKARLLEPLSYIEVDVIKRTLVIGGGLAGMTAALEFANQGIETYLVEKECELGGNLKHIFYTIDGKDPQKLLRELVEKVESNPLIKVFKNARIQSVEGFVGNFTTKILTESGIEEIKHGVIVVATGAKEYKPKEYLYGQHPRVITQVELEAMLANDNVPNDVIMIQCVGSRNEERPYCSRICCQAAIKNALKIKEKNPDANVIILYRDIRTYGFLEKYYEEAARKGVVFVHYDENNPPKVFKGENGNPVVEFYDEILKDTVIAEPEFVVLSVATIPNEDNEEISKMLKVPLDANGFFLEAHPKLRPVDFASEGIYLAGITHSPRLIPETISLACAAVSRAMTVLSKEKIIMEATKAEVVRERCDACGMCAKACPVSAIEIVEIETRAGKERKASVNKAICLGCGVCSAVCPKAAIVVKGFTFNQIREMLDELAEVVE</sequence>
<dbReference type="PANTHER" id="PTHR43498">
    <property type="entry name" value="FERREDOXIN:COB-COM HETERODISULFIDE REDUCTASE SUBUNIT A"/>
    <property type="match status" value="1"/>
</dbReference>
<comment type="cofactor">
    <cofactor evidence="10">
        <name>[4Fe-4S] cluster</name>
        <dbReference type="ChEBI" id="CHEBI:49883"/>
    </cofactor>
</comment>
<dbReference type="UniPathway" id="UPA00647">
    <property type="reaction ID" value="UER00700"/>
</dbReference>
<evidence type="ECO:0000313" key="12">
    <source>
        <dbReference type="EMBL" id="HGE66811.1"/>
    </source>
</evidence>
<comment type="subunit">
    <text evidence="10">The ferredoxin:CoB-CoM heterodisulfide reductase is composed of three subunits; HdrA, HdrB and HdrC.</text>
</comment>
<evidence type="ECO:0000256" key="1">
    <source>
        <dbReference type="ARBA" id="ARBA00001974"/>
    </source>
</evidence>
<dbReference type="PROSITE" id="PS00198">
    <property type="entry name" value="4FE4S_FER_1"/>
    <property type="match status" value="4"/>
</dbReference>
<comment type="cofactor">
    <cofactor evidence="1 10">
        <name>FAD</name>
        <dbReference type="ChEBI" id="CHEBI:57692"/>
    </cofactor>
</comment>
<dbReference type="GO" id="GO:0046872">
    <property type="term" value="F:metal ion binding"/>
    <property type="evidence" value="ECO:0007669"/>
    <property type="project" value="UniProtKB-KW"/>
</dbReference>
<protein>
    <recommendedName>
        <fullName evidence="10">CoB--CoM heterodisulfide reductase iron-sulfur subunit A</fullName>
        <ecNumber evidence="10">1.8.-.-</ecNumber>
    </recommendedName>
</protein>
<dbReference type="AlphaFoldDB" id="A0A7C3UCM7"/>
<dbReference type="Gene3D" id="3.50.50.60">
    <property type="entry name" value="FAD/NAD(P)-binding domain"/>
    <property type="match status" value="2"/>
</dbReference>
<keyword evidence="6 10" id="KW-0274">FAD</keyword>
<feature type="domain" description="4Fe-4S ferredoxin-type" evidence="11">
    <location>
        <begin position="915"/>
        <end position="944"/>
    </location>
</feature>
<evidence type="ECO:0000256" key="9">
    <source>
        <dbReference type="ARBA" id="ARBA00023014"/>
    </source>
</evidence>
<dbReference type="SUPFAM" id="SSF54862">
    <property type="entry name" value="4Fe-4S ferredoxins"/>
    <property type="match status" value="1"/>
</dbReference>
<evidence type="ECO:0000259" key="11">
    <source>
        <dbReference type="PROSITE" id="PS51379"/>
    </source>
</evidence>
<feature type="domain" description="4Fe-4S ferredoxin-type" evidence="11">
    <location>
        <begin position="952"/>
        <end position="981"/>
    </location>
</feature>
<keyword evidence="7 10" id="KW-0560">Oxidoreductase</keyword>
<evidence type="ECO:0000256" key="2">
    <source>
        <dbReference type="ARBA" id="ARBA00006561"/>
    </source>
</evidence>
<evidence type="ECO:0000256" key="3">
    <source>
        <dbReference type="ARBA" id="ARBA00022485"/>
    </source>
</evidence>
<comment type="caution">
    <text evidence="12">The sequence shown here is derived from an EMBL/GenBank/DDBJ whole genome shotgun (WGS) entry which is preliminary data.</text>
</comment>
<proteinExistence type="inferred from homology"/>
<keyword evidence="8 10" id="KW-0408">Iron</keyword>
<dbReference type="InterPro" id="IPR036188">
    <property type="entry name" value="FAD/NAD-bd_sf"/>
</dbReference>
<evidence type="ECO:0000256" key="7">
    <source>
        <dbReference type="ARBA" id="ARBA00023002"/>
    </source>
</evidence>
<dbReference type="Pfam" id="PF00037">
    <property type="entry name" value="Fer4"/>
    <property type="match status" value="2"/>
</dbReference>
<evidence type="ECO:0000256" key="5">
    <source>
        <dbReference type="ARBA" id="ARBA00022723"/>
    </source>
</evidence>
<dbReference type="GO" id="GO:0016491">
    <property type="term" value="F:oxidoreductase activity"/>
    <property type="evidence" value="ECO:0007669"/>
    <property type="project" value="UniProtKB-UniRule"/>
</dbReference>
<dbReference type="InterPro" id="IPR017896">
    <property type="entry name" value="4Fe4S_Fe-S-bd"/>
</dbReference>
<dbReference type="SUPFAM" id="SSF51971">
    <property type="entry name" value="Nucleotide-binding domain"/>
    <property type="match status" value="1"/>
</dbReference>
<keyword evidence="5 10" id="KW-0479">Metal-binding</keyword>
<dbReference type="Gene3D" id="3.30.70.20">
    <property type="match status" value="3"/>
</dbReference>
<dbReference type="Pfam" id="PF07992">
    <property type="entry name" value="Pyr_redox_2"/>
    <property type="match status" value="2"/>
</dbReference>
<dbReference type="InterPro" id="IPR039650">
    <property type="entry name" value="HdrA-like"/>
</dbReference>
<evidence type="ECO:0000256" key="10">
    <source>
        <dbReference type="RuleBase" id="RU366072"/>
    </source>
</evidence>
<dbReference type="InterPro" id="IPR023753">
    <property type="entry name" value="FAD/NAD-binding_dom"/>
</dbReference>
<evidence type="ECO:0000256" key="4">
    <source>
        <dbReference type="ARBA" id="ARBA00022630"/>
    </source>
</evidence>
<gene>
    <name evidence="12" type="ORF">ENX77_06840</name>
</gene>
<dbReference type="EC" id="1.8.-.-" evidence="10"/>